<feature type="compositionally biased region" description="Low complexity" evidence="1">
    <location>
        <begin position="76"/>
        <end position="88"/>
    </location>
</feature>
<evidence type="ECO:0000256" key="1">
    <source>
        <dbReference type="SAM" id="MobiDB-lite"/>
    </source>
</evidence>
<feature type="compositionally biased region" description="Basic and acidic residues" evidence="1">
    <location>
        <begin position="60"/>
        <end position="74"/>
    </location>
</feature>
<feature type="compositionally biased region" description="Polar residues" evidence="1">
    <location>
        <begin position="156"/>
        <end position="171"/>
    </location>
</feature>
<feature type="compositionally biased region" description="Low complexity" evidence="1">
    <location>
        <begin position="175"/>
        <end position="184"/>
    </location>
</feature>
<feature type="compositionally biased region" description="Acidic residues" evidence="1">
    <location>
        <begin position="185"/>
        <end position="207"/>
    </location>
</feature>
<feature type="compositionally biased region" description="Low complexity" evidence="1">
    <location>
        <begin position="215"/>
        <end position="228"/>
    </location>
</feature>
<dbReference type="EMBL" id="WNWS01000620">
    <property type="protein sequence ID" value="KAE9965147.1"/>
    <property type="molecule type" value="Genomic_DNA"/>
</dbReference>
<organism evidence="4 5">
    <name type="scientific">Venturia inaequalis</name>
    <name type="common">Apple scab fungus</name>
    <dbReference type="NCBI Taxonomy" id="5025"/>
    <lineage>
        <taxon>Eukaryota</taxon>
        <taxon>Fungi</taxon>
        <taxon>Dikarya</taxon>
        <taxon>Ascomycota</taxon>
        <taxon>Pezizomycotina</taxon>
        <taxon>Dothideomycetes</taxon>
        <taxon>Pleosporomycetidae</taxon>
        <taxon>Venturiales</taxon>
        <taxon>Venturiaceae</taxon>
        <taxon>Venturia</taxon>
    </lineage>
</organism>
<feature type="transmembrane region" description="Helical" evidence="2">
    <location>
        <begin position="528"/>
        <end position="552"/>
    </location>
</feature>
<evidence type="ECO:0000313" key="5">
    <source>
        <dbReference type="Proteomes" id="UP000447873"/>
    </source>
</evidence>
<evidence type="ECO:0000259" key="3">
    <source>
        <dbReference type="Pfam" id="PF20237"/>
    </source>
</evidence>
<dbReference type="Pfam" id="PF20237">
    <property type="entry name" value="DUF6594"/>
    <property type="match status" value="1"/>
</dbReference>
<dbReference type="PANTHER" id="PTHR34502:SF6">
    <property type="entry name" value="DUF6594 DOMAIN-CONTAINING PROTEIN"/>
    <property type="match status" value="1"/>
</dbReference>
<keyword evidence="2" id="KW-0812">Transmembrane</keyword>
<sequence length="589" mass="65246">MDGQTETTKEESLLRRNSRPPSRASLGTFSLVSGGHHEGPNIHNSRPRSRASSQASSSAGDRHDEDVEKEEKSRSTSRASSRASSSTTESHDEETWTKGKPTPTPQARPKASSSDSSSETDEPPPKVTSIAAKRKSYPPSPSSGFMSKKFRKRQDTFNSDSGISVSSSPEFNNRPEQVPSSQQSESEEADSDDGSSDPSSSDEDGEVEQTRPFPTARSSSTTITSADSQPRALMDNDPLVQRLQEQEEEMRVHMDLHSPQPKRKFRPPVTSPCEPSPALPLFDSRASSTIPAHFALPPQAPELPHRNVGYLHPQYPHAIPPPQPFNPDPTRKTVAGYELLAEKLAEQSQEDEREEEVWTPVYRKFAQLNHRILLHLQDEISVLEEDLRIVDECIAQRAEIMEGEVPPASRRMEMRIFQKLGQYNEALASYASASKNYSPAQSADVSAYRAWMAEHEPVDDSESRFLEHEKDLMALKKKPVQKSSSSSLPLPPPPEDPRQEKLLLIAALLIPPLAISLVPGILAKIVIMAILAFTGFIILESPASSVVGFAAIHEKKESVNIANVAAKRKEPNHEQSLTRSRPKHRRENI</sequence>
<gene>
    <name evidence="4" type="ORF">EG328_009955</name>
</gene>
<feature type="region of interest" description="Disordered" evidence="1">
    <location>
        <begin position="476"/>
        <end position="495"/>
    </location>
</feature>
<feature type="domain" description="DUF6594" evidence="3">
    <location>
        <begin position="337"/>
        <end position="534"/>
    </location>
</feature>
<keyword evidence="2" id="KW-1133">Transmembrane helix</keyword>
<protein>
    <recommendedName>
        <fullName evidence="3">DUF6594 domain-containing protein</fullName>
    </recommendedName>
</protein>
<reference evidence="4 5" key="1">
    <citation type="submission" date="2018-12" db="EMBL/GenBank/DDBJ databases">
        <title>Venturia inaequalis Genome Resource.</title>
        <authorList>
            <person name="Lichtner F.J."/>
        </authorList>
    </citation>
    <scope>NUCLEOTIDE SEQUENCE [LARGE SCALE GENOMIC DNA]</scope>
    <source>
        <strain evidence="4 5">120213</strain>
    </source>
</reference>
<dbReference type="Proteomes" id="UP000447873">
    <property type="component" value="Unassembled WGS sequence"/>
</dbReference>
<accession>A0A8H3U7L6</accession>
<feature type="region of interest" description="Disordered" evidence="1">
    <location>
        <begin position="250"/>
        <end position="275"/>
    </location>
</feature>
<evidence type="ECO:0000256" key="2">
    <source>
        <dbReference type="SAM" id="Phobius"/>
    </source>
</evidence>
<keyword evidence="2" id="KW-0472">Membrane</keyword>
<dbReference type="AlphaFoldDB" id="A0A8H3U7L6"/>
<feature type="compositionally biased region" description="Basic residues" evidence="1">
    <location>
        <begin position="580"/>
        <end position="589"/>
    </location>
</feature>
<proteinExistence type="predicted"/>
<feature type="region of interest" description="Disordered" evidence="1">
    <location>
        <begin position="1"/>
        <end position="238"/>
    </location>
</feature>
<dbReference type="InterPro" id="IPR046529">
    <property type="entry name" value="DUF6594"/>
</dbReference>
<evidence type="ECO:0000313" key="4">
    <source>
        <dbReference type="EMBL" id="KAE9965147.1"/>
    </source>
</evidence>
<dbReference type="PANTHER" id="PTHR34502">
    <property type="entry name" value="DUF6594 DOMAIN-CONTAINING PROTEIN-RELATED"/>
    <property type="match status" value="1"/>
</dbReference>
<feature type="region of interest" description="Disordered" evidence="1">
    <location>
        <begin position="567"/>
        <end position="589"/>
    </location>
</feature>
<comment type="caution">
    <text evidence="4">The sequence shown here is derived from an EMBL/GenBank/DDBJ whole genome shotgun (WGS) entry which is preliminary data.</text>
</comment>
<feature type="compositionally biased region" description="Low complexity" evidence="1">
    <location>
        <begin position="50"/>
        <end position="59"/>
    </location>
</feature>
<name>A0A8H3U7L6_VENIN</name>